<evidence type="ECO:0000313" key="2">
    <source>
        <dbReference type="Proteomes" id="UP000018958"/>
    </source>
</evidence>
<accession>W2W2U4</accession>
<dbReference type="Proteomes" id="UP000018958">
    <property type="component" value="Unassembled WGS sequence"/>
</dbReference>
<gene>
    <name evidence="1" type="ORF">F441_18585</name>
</gene>
<proteinExistence type="predicted"/>
<dbReference type="EMBL" id="ANIX01003730">
    <property type="protein sequence ID" value="ETP04701.1"/>
    <property type="molecule type" value="Genomic_DNA"/>
</dbReference>
<evidence type="ECO:0000313" key="1">
    <source>
        <dbReference type="EMBL" id="ETP04701.1"/>
    </source>
</evidence>
<dbReference type="AlphaFoldDB" id="W2W2U4"/>
<comment type="caution">
    <text evidence="1">The sequence shown here is derived from an EMBL/GenBank/DDBJ whole genome shotgun (WGS) entry which is preliminary data.</text>
</comment>
<name>W2W2U4_PHYNI</name>
<organism evidence="1 2">
    <name type="scientific">Phytophthora nicotianae CJ01A1</name>
    <dbReference type="NCBI Taxonomy" id="1317063"/>
    <lineage>
        <taxon>Eukaryota</taxon>
        <taxon>Sar</taxon>
        <taxon>Stramenopiles</taxon>
        <taxon>Oomycota</taxon>
        <taxon>Peronosporomycetes</taxon>
        <taxon>Peronosporales</taxon>
        <taxon>Peronosporaceae</taxon>
        <taxon>Phytophthora</taxon>
    </lineage>
</organism>
<protein>
    <submittedName>
        <fullName evidence="1">Uncharacterized protein</fullName>
    </submittedName>
</protein>
<reference evidence="1 2" key="1">
    <citation type="submission" date="2013-11" db="EMBL/GenBank/DDBJ databases">
        <title>The Genome Sequence of Phytophthora parasitica CJ01A1.</title>
        <authorList>
            <consortium name="The Broad Institute Genomics Platform"/>
            <person name="Russ C."/>
            <person name="Tyler B."/>
            <person name="Panabieres F."/>
            <person name="Shan W."/>
            <person name="Tripathy S."/>
            <person name="Grunwald N."/>
            <person name="Machado M."/>
            <person name="Johnson C.S."/>
            <person name="Walker B."/>
            <person name="Young S.K."/>
            <person name="Zeng Q."/>
            <person name="Gargeya S."/>
            <person name="Fitzgerald M."/>
            <person name="Haas B."/>
            <person name="Abouelleil A."/>
            <person name="Allen A.W."/>
            <person name="Alvarado L."/>
            <person name="Arachchi H.M."/>
            <person name="Berlin A.M."/>
            <person name="Chapman S.B."/>
            <person name="Gainer-Dewar J."/>
            <person name="Goldberg J."/>
            <person name="Griggs A."/>
            <person name="Gujja S."/>
            <person name="Hansen M."/>
            <person name="Howarth C."/>
            <person name="Imamovic A."/>
            <person name="Ireland A."/>
            <person name="Larimer J."/>
            <person name="McCowan C."/>
            <person name="Murphy C."/>
            <person name="Pearson M."/>
            <person name="Poon T.W."/>
            <person name="Priest M."/>
            <person name="Roberts A."/>
            <person name="Saif S."/>
            <person name="Shea T."/>
            <person name="Sisk P."/>
            <person name="Sykes S."/>
            <person name="Wortman J."/>
            <person name="Nusbaum C."/>
            <person name="Birren B."/>
        </authorList>
    </citation>
    <scope>NUCLEOTIDE SEQUENCE [LARGE SCALE GENOMIC DNA]</scope>
    <source>
        <strain evidence="1 2">CJ01A1</strain>
    </source>
</reference>
<sequence length="55" mass="6465">MSMQTIRRCRYYAVSNCTTSKRDKSPLQHTNCAISRLASYYWLPRCCFACSLSKY</sequence>